<dbReference type="PANTHER" id="PTHR13109">
    <property type="entry name" value="NEUROCHONDRIN"/>
    <property type="match status" value="1"/>
</dbReference>
<accession>A0A7J6IBV6</accession>
<evidence type="ECO:0000313" key="2">
    <source>
        <dbReference type="EMBL" id="KAF4404561.1"/>
    </source>
</evidence>
<dbReference type="PANTHER" id="PTHR13109:SF7">
    <property type="entry name" value="NEUROCHONDRIN"/>
    <property type="match status" value="1"/>
</dbReference>
<evidence type="ECO:0000256" key="1">
    <source>
        <dbReference type="SAM" id="MobiDB-lite"/>
    </source>
</evidence>
<dbReference type="AlphaFoldDB" id="A0A7J6IBV6"/>
<dbReference type="InterPro" id="IPR016024">
    <property type="entry name" value="ARM-type_fold"/>
</dbReference>
<protein>
    <recommendedName>
        <fullName evidence="4">Neurochondrin</fullName>
    </recommendedName>
</protein>
<keyword evidence="3" id="KW-1185">Reference proteome</keyword>
<dbReference type="InterPro" id="IPR008709">
    <property type="entry name" value="Neurochondrin"/>
</dbReference>
<dbReference type="Proteomes" id="UP000583929">
    <property type="component" value="Unassembled WGS sequence"/>
</dbReference>
<reference evidence="2 3" key="1">
    <citation type="journal article" date="2020" name="bioRxiv">
        <title>Sequence and annotation of 42 cannabis genomes reveals extensive copy number variation in cannabinoid synthesis and pathogen resistance genes.</title>
        <authorList>
            <person name="Mckernan K.J."/>
            <person name="Helbert Y."/>
            <person name="Kane L.T."/>
            <person name="Ebling H."/>
            <person name="Zhang L."/>
            <person name="Liu B."/>
            <person name="Eaton Z."/>
            <person name="Mclaughlin S."/>
            <person name="Kingan S."/>
            <person name="Baybayan P."/>
            <person name="Concepcion G."/>
            <person name="Jordan M."/>
            <person name="Riva A."/>
            <person name="Barbazuk W."/>
            <person name="Harkins T."/>
        </authorList>
    </citation>
    <scope>NUCLEOTIDE SEQUENCE [LARGE SCALE GENOMIC DNA]</scope>
    <source>
        <strain evidence="3">cv. Jamaican Lion 4</strain>
        <tissue evidence="2">Leaf</tissue>
    </source>
</reference>
<evidence type="ECO:0000313" key="3">
    <source>
        <dbReference type="Proteomes" id="UP000583929"/>
    </source>
</evidence>
<organism evidence="2 3">
    <name type="scientific">Cannabis sativa</name>
    <name type="common">Hemp</name>
    <name type="synonym">Marijuana</name>
    <dbReference type="NCBI Taxonomy" id="3483"/>
    <lineage>
        <taxon>Eukaryota</taxon>
        <taxon>Viridiplantae</taxon>
        <taxon>Streptophyta</taxon>
        <taxon>Embryophyta</taxon>
        <taxon>Tracheophyta</taxon>
        <taxon>Spermatophyta</taxon>
        <taxon>Magnoliopsida</taxon>
        <taxon>eudicotyledons</taxon>
        <taxon>Gunneridae</taxon>
        <taxon>Pentapetalae</taxon>
        <taxon>rosids</taxon>
        <taxon>fabids</taxon>
        <taxon>Rosales</taxon>
        <taxon>Cannabaceae</taxon>
        <taxon>Cannabis</taxon>
    </lineage>
</organism>
<feature type="non-terminal residue" evidence="2">
    <location>
        <position position="1"/>
    </location>
</feature>
<proteinExistence type="predicted"/>
<dbReference type="EMBL" id="JAATIQ010000001">
    <property type="protein sequence ID" value="KAF4404561.1"/>
    <property type="molecule type" value="Genomic_DNA"/>
</dbReference>
<comment type="caution">
    <text evidence="2">The sequence shown here is derived from an EMBL/GenBank/DDBJ whole genome shotgun (WGS) entry which is preliminary data.</text>
</comment>
<sequence>SQSIPFELAGRQLAPATPLSHGEHSFPLSLFSSFALFHSFKRRRSPASQEPQQEEQPSPTLEDCLKLLRGDRDEQRLAGLLLVTKFCKGDDLSSLRRIYDAVGVRFLDRLLRTGAGTVTGNAGDNREAYLQLSITVLAAFCRVPDIAASQDMVSKIPLILEILSKESVSLVIEECYEFLYLVSSTSDDGILKFYESGGIKVLASHISTFPDGSHQMELALKLVQLLISKLSLDTVFPGNLKEFSLIVRYTCGLAVLFSMLNVATISRQFSVLHDAIKFEALHLLSAILSSNHSVPLYDALQVLPDKNWPNYMRDGIVAILQSRVVPAEKLQALILAESLVSILGERWLIGRTNLANTEDPLPADRCLLLVLEQSRVEVAVLLNELAYLKYEASKSSSSLDETVRLKQQNVAVSFSLVEKVIKLISSLGENEGDLIADSALMKVIAGLNETVGIVFEYLRDAKEHGQRKGDDLLASVRVIGSYLAETPLACKEKVGELLEYMLSIEGAEEPSPFYSICFLLPLLCQLTMNVEGCKTVVSSGGHKAAIDCLIKLIGPNCCMVEDSSRIFLACDTILNLLLKDPPQLTPQGDTRMPHRQVPGGQQNLSASAGQREQLQISLDESTVINLLKAMTSWTEGLDDPSVIMMASSICSLVLDFTSEDALLADSNFDENTLNNLSRLIATSLASWRQDKSNDAEDNMDLVEIITSGYSQWASRFPRVRNAVER</sequence>
<feature type="region of interest" description="Disordered" evidence="1">
    <location>
        <begin position="584"/>
        <end position="603"/>
    </location>
</feature>
<gene>
    <name evidence="2" type="ORF">G4B88_005947</name>
</gene>
<evidence type="ECO:0008006" key="4">
    <source>
        <dbReference type="Google" id="ProtNLM"/>
    </source>
</evidence>
<name>A0A7J6IBV6_CANSA</name>
<dbReference type="Pfam" id="PF05536">
    <property type="entry name" value="Neurochondrin"/>
    <property type="match status" value="1"/>
</dbReference>
<dbReference type="SUPFAM" id="SSF48371">
    <property type="entry name" value="ARM repeat"/>
    <property type="match status" value="1"/>
</dbReference>